<evidence type="ECO:0000313" key="12">
    <source>
        <dbReference type="Proteomes" id="UP000029867"/>
    </source>
</evidence>
<feature type="transmembrane region" description="Helical" evidence="9">
    <location>
        <begin position="409"/>
        <end position="430"/>
    </location>
</feature>
<feature type="transmembrane region" description="Helical" evidence="9">
    <location>
        <begin position="239"/>
        <end position="259"/>
    </location>
</feature>
<feature type="domain" description="Major facilitator superfamily (MFS) profile" evidence="10">
    <location>
        <begin position="85"/>
        <end position="528"/>
    </location>
</feature>
<dbReference type="PANTHER" id="PTHR23502">
    <property type="entry name" value="MAJOR FACILITATOR SUPERFAMILY"/>
    <property type="match status" value="1"/>
</dbReference>
<dbReference type="GO" id="GO:0005886">
    <property type="term" value="C:plasma membrane"/>
    <property type="evidence" value="ECO:0007669"/>
    <property type="project" value="TreeGrafter"/>
</dbReference>
<sequence length="1014" mass="115165">MSISSFDQSTLTTLSSDDNHNVAPPQQFNTLRAPKTHPIYDEDVTDDNSLVEKYESDEDLDDLQKYISIKEDERTILTHRERTVMALTLSVIGLCSAMSMPIYWTALTELEREFHTTESKINYTVTAYLCFQAVAPVFVSSFSDIWGRRPVMMGCLIGGICTNVGIAVSRTYWLIVFLRCVLASFLAPLVSITTASVGDFTTRRNRGSLTSLTAGFTLIGQGFAPFIGAVMDTAWGWPAIFWFSAAFNGLILLILFFLAPETHRGYVGDLSVRPKHFIHRSPYLIYLGDRIKPYDKSKVEKRIHKYQPWKPLMLTYKFNILSILVPCSILFALWTISQTTLSVHLSKDYHKSVIIIGLCFFAPGFACILGTLTEGKILDYLYKTKKAVHDETYKDVHPKKKPPFNILKVRLLTIPFAGLFIAIASIVFGWCMDKHTSIAPILVMSFLITFFAMFPLNIAATVLVDMYPQFSGGATALNNLFRCGMSAIFVSCLNMMEDKMTVGGTYTFMAAISLLFIFLILNLIHRMLLSTFKFGSFMDTSTTINESTRLQNYYVEKQLSYLHDNMNNINMNTQDTLDLDGKGLERSDEVFRLLTFNTWGLKYVSKFRRERLTAIAERLAGLKNNEFPSYNSDGDNDDYDIVALQEIWTKEDWDYIDRICASKFPFRRWFSSGILSGPGLAILSKYPIKKTSLYRFPVNGRPSAFFRGDWYVGKSVAVTILKLNNGSTIALLNSHMHAPYAKSGDAAYETHRACQAWEIANIVNDLKSAGHAVILVGDLNSRPGSIPYEILQKEAGLADSWEVINGETDLELVKAMQPWEQIVRAATTCDSILNTWRADRNPDEACRLDYALIDKNLLHPVEAGVKFTEKIPNVGSYSDHFAYSVNLRLNKEPLSKITATECPNNDLLGLYLKFRNLVNNYIQTTLEWQRQWRLWHFVLSMFIAIAFIPVIIVVSYRAPWSSVLFYFFGCIIFSTGLVNGMISFLFGRYELRNLREVIFEIDDRTNFLKHVIQC</sequence>
<dbReference type="Pfam" id="PF03372">
    <property type="entry name" value="Exo_endo_phos"/>
    <property type="match status" value="1"/>
</dbReference>
<feature type="transmembrane region" description="Helical" evidence="9">
    <location>
        <begin position="964"/>
        <end position="986"/>
    </location>
</feature>
<evidence type="ECO:0000256" key="8">
    <source>
        <dbReference type="SAM" id="MobiDB-lite"/>
    </source>
</evidence>
<dbReference type="SUPFAM" id="SSF56219">
    <property type="entry name" value="DNase I-like"/>
    <property type="match status" value="1"/>
</dbReference>
<feature type="transmembrane region" description="Helical" evidence="9">
    <location>
        <begin position="151"/>
        <end position="168"/>
    </location>
</feature>
<comment type="caution">
    <text evidence="11">The sequence shown here is derived from an EMBL/GenBank/DDBJ whole genome shotgun (WGS) entry which is preliminary data.</text>
</comment>
<dbReference type="Gene3D" id="1.20.1250.20">
    <property type="entry name" value="MFS general substrate transporter like domains"/>
    <property type="match status" value="1"/>
</dbReference>
<dbReference type="GO" id="GO:0001765">
    <property type="term" value="P:membrane raft assembly"/>
    <property type="evidence" value="ECO:0007669"/>
    <property type="project" value="UniProtKB-ARBA"/>
</dbReference>
<organism evidence="11 12">
    <name type="scientific">Pichia kudriavzevii</name>
    <name type="common">Yeast</name>
    <name type="synonym">Issatchenkia orientalis</name>
    <dbReference type="NCBI Taxonomy" id="4909"/>
    <lineage>
        <taxon>Eukaryota</taxon>
        <taxon>Fungi</taxon>
        <taxon>Dikarya</taxon>
        <taxon>Ascomycota</taxon>
        <taxon>Saccharomycotina</taxon>
        <taxon>Pichiomycetes</taxon>
        <taxon>Pichiales</taxon>
        <taxon>Pichiaceae</taxon>
        <taxon>Pichia</taxon>
    </lineage>
</organism>
<dbReference type="eggNOG" id="KOG0255">
    <property type="taxonomic scope" value="Eukaryota"/>
</dbReference>
<evidence type="ECO:0000259" key="10">
    <source>
        <dbReference type="PROSITE" id="PS50850"/>
    </source>
</evidence>
<comment type="subcellular location">
    <subcellularLocation>
        <location evidence="1">Membrane</location>
        <topology evidence="1">Multi-pass membrane protein</topology>
    </subcellularLocation>
</comment>
<dbReference type="Gene3D" id="3.60.10.10">
    <property type="entry name" value="Endonuclease/exonuclease/phosphatase"/>
    <property type="match status" value="1"/>
</dbReference>
<dbReference type="PANTHER" id="PTHR23502:SF51">
    <property type="entry name" value="QUINIDINE RESISTANCE PROTEIN 1-RELATED"/>
    <property type="match status" value="1"/>
</dbReference>
<gene>
    <name evidence="11" type="ORF">JL09_g944</name>
</gene>
<dbReference type="InterPro" id="IPR036691">
    <property type="entry name" value="Endo/exonu/phosph_ase_sf"/>
</dbReference>
<feature type="transmembrane region" description="Helical" evidence="9">
    <location>
        <begin position="442"/>
        <end position="464"/>
    </location>
</feature>
<keyword evidence="2" id="KW-0813">Transport</keyword>
<feature type="compositionally biased region" description="Polar residues" evidence="8">
    <location>
        <begin position="1"/>
        <end position="16"/>
    </location>
</feature>
<dbReference type="PROSITE" id="PS50850">
    <property type="entry name" value="MFS"/>
    <property type="match status" value="1"/>
</dbReference>
<evidence type="ECO:0000256" key="5">
    <source>
        <dbReference type="ARBA" id="ARBA00023136"/>
    </source>
</evidence>
<evidence type="ECO:0000256" key="3">
    <source>
        <dbReference type="ARBA" id="ARBA00022692"/>
    </source>
</evidence>
<dbReference type="Proteomes" id="UP000029867">
    <property type="component" value="Unassembled WGS sequence"/>
</dbReference>
<protein>
    <recommendedName>
        <fullName evidence="10">Major facilitator superfamily (MFS) profile domain-containing protein</fullName>
    </recommendedName>
</protein>
<dbReference type="HOGENOM" id="CLU_297186_0_0_1"/>
<evidence type="ECO:0000256" key="7">
    <source>
        <dbReference type="ARBA" id="ARBA00053949"/>
    </source>
</evidence>
<name>A0A099P7B6_PICKU</name>
<evidence type="ECO:0000256" key="9">
    <source>
        <dbReference type="SAM" id="Phobius"/>
    </source>
</evidence>
<feature type="transmembrane region" description="Helical" evidence="9">
    <location>
        <begin position="121"/>
        <end position="139"/>
    </location>
</feature>
<feature type="transmembrane region" description="Helical" evidence="9">
    <location>
        <begin position="934"/>
        <end position="958"/>
    </location>
</feature>
<reference evidence="12" key="1">
    <citation type="journal article" date="2014" name="Microb. Cell Fact.">
        <title>Exploiting Issatchenkia orientalis SD108 for succinic acid production.</title>
        <authorList>
            <person name="Xiao H."/>
            <person name="Shao Z."/>
            <person name="Jiang Y."/>
            <person name="Dole S."/>
            <person name="Zhao H."/>
        </authorList>
    </citation>
    <scope>NUCLEOTIDE SEQUENCE [LARGE SCALE GENOMIC DNA]</scope>
    <source>
        <strain evidence="12">SD108</strain>
    </source>
</reference>
<dbReference type="VEuPathDB" id="FungiDB:C5L36_0A01260"/>
<evidence type="ECO:0000256" key="1">
    <source>
        <dbReference type="ARBA" id="ARBA00004141"/>
    </source>
</evidence>
<dbReference type="SUPFAM" id="SSF103473">
    <property type="entry name" value="MFS general substrate transporter"/>
    <property type="match status" value="1"/>
</dbReference>
<dbReference type="FunFam" id="1.20.1250.20:FF:000172">
    <property type="entry name" value="MFS multidrug resistance transporter"/>
    <property type="match status" value="1"/>
</dbReference>
<keyword evidence="4 9" id="KW-1133">Transmembrane helix</keyword>
<feature type="transmembrane region" description="Helical" evidence="9">
    <location>
        <begin position="476"/>
        <end position="496"/>
    </location>
</feature>
<dbReference type="Pfam" id="PF07690">
    <property type="entry name" value="MFS_1"/>
    <property type="match status" value="1"/>
</dbReference>
<feature type="transmembrane region" description="Helical" evidence="9">
    <location>
        <begin position="84"/>
        <end position="106"/>
    </location>
</feature>
<dbReference type="GO" id="GO:0045121">
    <property type="term" value="C:membrane raft"/>
    <property type="evidence" value="ECO:0007669"/>
    <property type="project" value="UniProtKB-ARBA"/>
</dbReference>
<dbReference type="eggNOG" id="KOG3873">
    <property type="taxonomic scope" value="Eukaryota"/>
</dbReference>
<dbReference type="GO" id="GO:0055088">
    <property type="term" value="P:lipid homeostasis"/>
    <property type="evidence" value="ECO:0007669"/>
    <property type="project" value="UniProtKB-ARBA"/>
</dbReference>
<dbReference type="GO" id="GO:0003824">
    <property type="term" value="F:catalytic activity"/>
    <property type="evidence" value="ECO:0007669"/>
    <property type="project" value="InterPro"/>
</dbReference>
<comment type="similarity">
    <text evidence="6">Belongs to the major facilitator superfamily. CAR1 family.</text>
</comment>
<dbReference type="InterPro" id="IPR011701">
    <property type="entry name" value="MFS"/>
</dbReference>
<proteinExistence type="inferred from homology"/>
<feature type="transmembrane region" description="Helical" evidence="9">
    <location>
        <begin position="209"/>
        <end position="227"/>
    </location>
</feature>
<feature type="transmembrane region" description="Helical" evidence="9">
    <location>
        <begin position="314"/>
        <end position="334"/>
    </location>
</feature>
<dbReference type="GO" id="GO:0022857">
    <property type="term" value="F:transmembrane transporter activity"/>
    <property type="evidence" value="ECO:0007669"/>
    <property type="project" value="InterPro"/>
</dbReference>
<dbReference type="InterPro" id="IPR036259">
    <property type="entry name" value="MFS_trans_sf"/>
</dbReference>
<dbReference type="InterPro" id="IPR005135">
    <property type="entry name" value="Endo/exonuclease/phosphatase"/>
</dbReference>
<feature type="transmembrane region" description="Helical" evidence="9">
    <location>
        <begin position="502"/>
        <end position="524"/>
    </location>
</feature>
<dbReference type="EMBL" id="JQFK01000005">
    <property type="protein sequence ID" value="KGK39906.1"/>
    <property type="molecule type" value="Genomic_DNA"/>
</dbReference>
<feature type="transmembrane region" description="Helical" evidence="9">
    <location>
        <begin position="174"/>
        <end position="197"/>
    </location>
</feature>
<keyword evidence="5 9" id="KW-0472">Membrane</keyword>
<dbReference type="FunFam" id="3.60.10.10:FF:000073">
    <property type="entry name" value="Inositol phosphosphingolipid phospholipase"/>
    <property type="match status" value="1"/>
</dbReference>
<comment type="function">
    <text evidence="7">MFS antiporter that does not display functional linkage as drug transporter and performs functions that significantly affect biofilm development and virulence. No substrate for transport has been identified yet, but plays an important role in the growth in the host.</text>
</comment>
<evidence type="ECO:0000256" key="2">
    <source>
        <dbReference type="ARBA" id="ARBA00022448"/>
    </source>
</evidence>
<dbReference type="InterPro" id="IPR020846">
    <property type="entry name" value="MFS_dom"/>
</dbReference>
<evidence type="ECO:0000256" key="6">
    <source>
        <dbReference type="ARBA" id="ARBA00038347"/>
    </source>
</evidence>
<feature type="transmembrane region" description="Helical" evidence="9">
    <location>
        <begin position="354"/>
        <end position="373"/>
    </location>
</feature>
<evidence type="ECO:0000256" key="4">
    <source>
        <dbReference type="ARBA" id="ARBA00022989"/>
    </source>
</evidence>
<feature type="region of interest" description="Disordered" evidence="8">
    <location>
        <begin position="1"/>
        <end position="43"/>
    </location>
</feature>
<accession>A0A099P7B6</accession>
<dbReference type="AlphaFoldDB" id="A0A099P7B6"/>
<evidence type="ECO:0000313" key="11">
    <source>
        <dbReference type="EMBL" id="KGK39906.1"/>
    </source>
</evidence>
<keyword evidence="3 9" id="KW-0812">Transmembrane</keyword>